<evidence type="ECO:0000256" key="6">
    <source>
        <dbReference type="ARBA" id="ARBA00023136"/>
    </source>
</evidence>
<dbReference type="InterPro" id="IPR027417">
    <property type="entry name" value="P-loop_NTPase"/>
</dbReference>
<evidence type="ECO:0000256" key="1">
    <source>
        <dbReference type="ARBA" id="ARBA00004651"/>
    </source>
</evidence>
<dbReference type="GO" id="GO:0005886">
    <property type="term" value="C:plasma membrane"/>
    <property type="evidence" value="ECO:0007669"/>
    <property type="project" value="UniProtKB-SubCell"/>
</dbReference>
<dbReference type="SMART" id="SM00382">
    <property type="entry name" value="AAA"/>
    <property type="match status" value="1"/>
</dbReference>
<dbReference type="InterPro" id="IPR003439">
    <property type="entry name" value="ABC_transporter-like_ATP-bd"/>
</dbReference>
<dbReference type="GO" id="GO:0016887">
    <property type="term" value="F:ATP hydrolysis activity"/>
    <property type="evidence" value="ECO:0007669"/>
    <property type="project" value="InterPro"/>
</dbReference>
<dbReference type="STRING" id="156889.Mmc1_0732"/>
<dbReference type="GO" id="GO:0005524">
    <property type="term" value="F:ATP binding"/>
    <property type="evidence" value="ECO:0007669"/>
    <property type="project" value="UniProtKB-KW"/>
</dbReference>
<protein>
    <submittedName>
        <fullName evidence="11">ABC transporter related protein</fullName>
    </submittedName>
</protein>
<keyword evidence="6 8" id="KW-0472">Membrane</keyword>
<dbReference type="SUPFAM" id="SSF90123">
    <property type="entry name" value="ABC transporter transmembrane region"/>
    <property type="match status" value="1"/>
</dbReference>
<dbReference type="KEGG" id="mgm:Mmc1_0732"/>
<keyword evidence="5 8" id="KW-1133">Transmembrane helix</keyword>
<sequence length="886" mass="95312">MNVQTFFHKEDWPAKLTPFTIMRGVIRYVLLLSVVINLLGLALPLTLLQVYDRILPNQAYSTLQVLMLMVLAAVTLESTLKTIRTYIGGWVGARFEHRSSYLALERMLYTNLSTFEKSGSGEHLERMESLGTIKDFYAGQAMQVYLDLIFVPIFLFFIWHIGGYMVFVTIATFGFFVFAALLVGDRLKKAVKERSVADERRLNFIIEVLTGMHSVKGMAMEAQMLRRYERLQEGCANNAKQVVLESNSAQGLGSFYAQINTILIAAVGSTLVIDHQLTIGGLAACTMLSGRAMGPLQQAVGIWARWQTIRLAKERMQEIFRMQPDIHDNMEDCPEIEGKLELKNVSYQFDDDHPPLLHDLNLVVEPGEIIAVRGDNGSGKTSLLWLMMGALPATEGEVYLDDVPIRIYDPKSMRDKVSYLPQAGVLFQGTLLDNITMFREELYDAAMDVIALMKLEEVISSMPKGIDTHIDDGSKESLPKGIRQRICIARALLEKPKLILFDEANAAIDGAGDEQLKQTLEGMRGKVTMILVTVRPSLYKIADRVYDLKKGTLTLAPPPPPRADAPPAAGALPAGAKPPAPPAAGAPPAGAPPAGAPPAGAPPAGAGAPAAGAPAAGAPAAGAPPAGAPPAAGAPAAGALPAGAKPPATATPVPPDSKPPAATAASTGVPSTVPASATQQRSAPSSSPAVDAVAKAAQEDMQRRAEARARARAEKESKERVRADMIERRKMEAEEKEKQEAEAELRRLAAMKQAALRQTALRRARQESAIENTQGESAVTNPPTGRRPSRPEDEGGPDRPGGGGGRRPKRRRVRDTAKGKPAQSGHKAGTTQASLTESLPQQPSILRRPKRGQRLEDSPQAARAQAACKPNARRKKVVGDSSGEPV</sequence>
<feature type="region of interest" description="Disordered" evidence="7">
    <location>
        <begin position="755"/>
        <end position="886"/>
    </location>
</feature>
<feature type="compositionally biased region" description="Low complexity" evidence="7">
    <location>
        <begin position="682"/>
        <end position="696"/>
    </location>
</feature>
<feature type="domain" description="ABC transmembrane type-1" evidence="10">
    <location>
        <begin position="29"/>
        <end position="308"/>
    </location>
</feature>
<gene>
    <name evidence="11" type="ordered locus">Mmc1_0732</name>
</gene>
<feature type="compositionally biased region" description="Low complexity" evidence="7">
    <location>
        <begin position="602"/>
        <end position="651"/>
    </location>
</feature>
<feature type="domain" description="ABC transporter" evidence="9">
    <location>
        <begin position="340"/>
        <end position="575"/>
    </location>
</feature>
<evidence type="ECO:0000313" key="12">
    <source>
        <dbReference type="Proteomes" id="UP000002586"/>
    </source>
</evidence>
<evidence type="ECO:0000256" key="7">
    <source>
        <dbReference type="SAM" id="MobiDB-lite"/>
    </source>
</evidence>
<keyword evidence="12" id="KW-1185">Reference proteome</keyword>
<feature type="compositionally biased region" description="Basic and acidic residues" evidence="7">
    <location>
        <begin position="697"/>
        <end position="743"/>
    </location>
</feature>
<keyword evidence="3" id="KW-0547">Nucleotide-binding</keyword>
<evidence type="ECO:0000256" key="8">
    <source>
        <dbReference type="SAM" id="Phobius"/>
    </source>
</evidence>
<dbReference type="InterPro" id="IPR003593">
    <property type="entry name" value="AAA+_ATPase"/>
</dbReference>
<feature type="transmembrane region" description="Helical" evidence="8">
    <location>
        <begin position="25"/>
        <end position="47"/>
    </location>
</feature>
<feature type="compositionally biased region" description="Low complexity" evidence="7">
    <location>
        <begin position="565"/>
        <end position="575"/>
    </location>
</feature>
<feature type="region of interest" description="Disordered" evidence="7">
    <location>
        <begin position="553"/>
        <end position="743"/>
    </location>
</feature>
<dbReference type="EMBL" id="CP000471">
    <property type="protein sequence ID" value="ABK43253.1"/>
    <property type="molecule type" value="Genomic_DNA"/>
</dbReference>
<feature type="compositionally biased region" description="Pro residues" evidence="7">
    <location>
        <begin position="576"/>
        <end position="601"/>
    </location>
</feature>
<evidence type="ECO:0000259" key="10">
    <source>
        <dbReference type="PROSITE" id="PS50929"/>
    </source>
</evidence>
<dbReference type="PANTHER" id="PTHR43394:SF1">
    <property type="entry name" value="ATP-BINDING CASSETTE SUB-FAMILY B MEMBER 10, MITOCHONDRIAL"/>
    <property type="match status" value="1"/>
</dbReference>
<evidence type="ECO:0000256" key="3">
    <source>
        <dbReference type="ARBA" id="ARBA00022741"/>
    </source>
</evidence>
<feature type="transmembrane region" description="Helical" evidence="8">
    <location>
        <begin position="136"/>
        <end position="158"/>
    </location>
</feature>
<dbReference type="HOGENOM" id="CLU_325365_0_0_5"/>
<proteinExistence type="predicted"/>
<dbReference type="Pfam" id="PF00664">
    <property type="entry name" value="ABC_membrane"/>
    <property type="match status" value="1"/>
</dbReference>
<dbReference type="CDD" id="cd18566">
    <property type="entry name" value="ABC_6TM_PrtD_LapB_HlyB_like"/>
    <property type="match status" value="1"/>
</dbReference>
<dbReference type="PANTHER" id="PTHR43394">
    <property type="entry name" value="ATP-DEPENDENT PERMEASE MDL1, MITOCHONDRIAL"/>
    <property type="match status" value="1"/>
</dbReference>
<keyword evidence="4" id="KW-0067">ATP-binding</keyword>
<name>A0L5L0_MAGMM</name>
<evidence type="ECO:0000259" key="9">
    <source>
        <dbReference type="PROSITE" id="PS50893"/>
    </source>
</evidence>
<keyword evidence="2 8" id="KW-0812">Transmembrane</keyword>
<feature type="transmembrane region" description="Helical" evidence="8">
    <location>
        <begin position="164"/>
        <end position="184"/>
    </location>
</feature>
<organism evidence="11 12">
    <name type="scientific">Magnetococcus marinus (strain ATCC BAA-1437 / JCM 17883 / MC-1)</name>
    <dbReference type="NCBI Taxonomy" id="156889"/>
    <lineage>
        <taxon>Bacteria</taxon>
        <taxon>Pseudomonadati</taxon>
        <taxon>Pseudomonadota</taxon>
        <taxon>Magnetococcia</taxon>
        <taxon>Magnetococcales</taxon>
        <taxon>Magnetococcaceae</taxon>
        <taxon>Magnetococcus</taxon>
    </lineage>
</organism>
<dbReference type="GO" id="GO:0015421">
    <property type="term" value="F:ABC-type oligopeptide transporter activity"/>
    <property type="evidence" value="ECO:0007669"/>
    <property type="project" value="TreeGrafter"/>
</dbReference>
<comment type="subcellular location">
    <subcellularLocation>
        <location evidence="1">Cell membrane</location>
        <topology evidence="1">Multi-pass membrane protein</topology>
    </subcellularLocation>
</comment>
<dbReference type="Gene3D" id="3.40.50.300">
    <property type="entry name" value="P-loop containing nucleotide triphosphate hydrolases"/>
    <property type="match status" value="1"/>
</dbReference>
<evidence type="ECO:0000256" key="2">
    <source>
        <dbReference type="ARBA" id="ARBA00022692"/>
    </source>
</evidence>
<dbReference type="OrthoDB" id="5288404at2"/>
<dbReference type="PROSITE" id="PS50929">
    <property type="entry name" value="ABC_TM1F"/>
    <property type="match status" value="1"/>
</dbReference>
<feature type="compositionally biased region" description="Polar residues" evidence="7">
    <location>
        <begin position="769"/>
        <end position="783"/>
    </location>
</feature>
<dbReference type="Pfam" id="PF00005">
    <property type="entry name" value="ABC_tran"/>
    <property type="match status" value="1"/>
</dbReference>
<feature type="compositionally biased region" description="Polar residues" evidence="7">
    <location>
        <begin position="664"/>
        <end position="681"/>
    </location>
</feature>
<dbReference type="InterPro" id="IPR011527">
    <property type="entry name" value="ABC1_TM_dom"/>
</dbReference>
<feature type="compositionally biased region" description="Polar residues" evidence="7">
    <location>
        <begin position="829"/>
        <end position="844"/>
    </location>
</feature>
<dbReference type="RefSeq" id="WP_011712413.1">
    <property type="nucleotide sequence ID" value="NC_008576.1"/>
</dbReference>
<reference evidence="11 12" key="2">
    <citation type="journal article" date="2012" name="Int. J. Syst. Evol. Microbiol.">
        <title>Magnetococcus marinus gen. nov., sp. nov., a marine, magnetotactic bacterium that represents a novel lineage (Magnetococcaceae fam. nov.; Magnetococcales ord. nov.) at the base of the Alphaproteobacteria.</title>
        <authorList>
            <person name="Bazylinski D.A."/>
            <person name="Williams T.J."/>
            <person name="Lefevre C.T."/>
            <person name="Berg R.J."/>
            <person name="Zhang C.L."/>
            <person name="Bowser S.S."/>
            <person name="Dean A.J."/>
            <person name="Beveridge T.J."/>
        </authorList>
    </citation>
    <scope>NUCLEOTIDE SEQUENCE [LARGE SCALE GENOMIC DNA]</scope>
    <source>
        <strain evidence="12">ATCC BAA-1437 / JCM 17883 / MC-1</strain>
    </source>
</reference>
<dbReference type="CDD" id="cd03228">
    <property type="entry name" value="ABCC_MRP_Like"/>
    <property type="match status" value="1"/>
</dbReference>
<dbReference type="Gene3D" id="1.20.1560.10">
    <property type="entry name" value="ABC transporter type 1, transmembrane domain"/>
    <property type="match status" value="1"/>
</dbReference>
<accession>A0L5L0</accession>
<dbReference type="SUPFAM" id="SSF52540">
    <property type="entry name" value="P-loop containing nucleoside triphosphate hydrolases"/>
    <property type="match status" value="1"/>
</dbReference>
<reference evidence="12" key="1">
    <citation type="journal article" date="2009" name="Appl. Environ. Microbiol.">
        <title>Complete genome sequence of the chemolithoautotrophic marine magnetotactic coccus strain MC-1.</title>
        <authorList>
            <person name="Schubbe S."/>
            <person name="Williams T.J."/>
            <person name="Xie G."/>
            <person name="Kiss H.E."/>
            <person name="Brettin T.S."/>
            <person name="Martinez D."/>
            <person name="Ross C.A."/>
            <person name="Schuler D."/>
            <person name="Cox B.L."/>
            <person name="Nealson K.H."/>
            <person name="Bazylinski D.A."/>
        </authorList>
    </citation>
    <scope>NUCLEOTIDE SEQUENCE [LARGE SCALE GENOMIC DNA]</scope>
    <source>
        <strain evidence="12">ATCC BAA-1437 / JCM 17883 / MC-1</strain>
    </source>
</reference>
<dbReference type="Proteomes" id="UP000002586">
    <property type="component" value="Chromosome"/>
</dbReference>
<dbReference type="InterPro" id="IPR039421">
    <property type="entry name" value="Type_1_exporter"/>
</dbReference>
<dbReference type="eggNOG" id="COG2274">
    <property type="taxonomic scope" value="Bacteria"/>
</dbReference>
<evidence type="ECO:0000256" key="4">
    <source>
        <dbReference type="ARBA" id="ARBA00022840"/>
    </source>
</evidence>
<dbReference type="AlphaFoldDB" id="A0L5L0"/>
<evidence type="ECO:0000313" key="11">
    <source>
        <dbReference type="EMBL" id="ABK43253.1"/>
    </source>
</evidence>
<dbReference type="PROSITE" id="PS50893">
    <property type="entry name" value="ABC_TRANSPORTER_2"/>
    <property type="match status" value="1"/>
</dbReference>
<dbReference type="InterPro" id="IPR036640">
    <property type="entry name" value="ABC1_TM_sf"/>
</dbReference>
<evidence type="ECO:0000256" key="5">
    <source>
        <dbReference type="ARBA" id="ARBA00022989"/>
    </source>
</evidence>
<feature type="transmembrane region" description="Helical" evidence="8">
    <location>
        <begin position="59"/>
        <end position="76"/>
    </location>
</feature>